<reference evidence="21 23" key="2">
    <citation type="submission" date="2016-10" db="EMBL/GenBank/DDBJ databases">
        <authorList>
            <person name="de Groot N.N."/>
        </authorList>
    </citation>
    <scope>NUCLEOTIDE SEQUENCE [LARGE SCALE GENOMIC DNA]</scope>
    <source>
        <strain evidence="21 23">DSM 2895</strain>
    </source>
</reference>
<protein>
    <recommendedName>
        <fullName evidence="6 19">Adenosylcobinamide-GDP ribazoletransferase</fullName>
        <ecNumber evidence="5 19">2.7.8.26</ecNumber>
    </recommendedName>
    <alternativeName>
        <fullName evidence="16 19">Cobalamin synthase</fullName>
    </alternativeName>
    <alternativeName>
        <fullName evidence="15 19">Cobalamin-5'-phosphate synthase</fullName>
    </alternativeName>
</protein>
<evidence type="ECO:0000313" key="20">
    <source>
        <dbReference type="EMBL" id="KON94799.1"/>
    </source>
</evidence>
<dbReference type="EC" id="2.7.8.26" evidence="5 19"/>
<dbReference type="HAMAP" id="MF_00719">
    <property type="entry name" value="CobS"/>
    <property type="match status" value="1"/>
</dbReference>
<dbReference type="UniPathway" id="UPA00148">
    <property type="reaction ID" value="UER00238"/>
</dbReference>
<dbReference type="NCBIfam" id="TIGR00317">
    <property type="entry name" value="cobS"/>
    <property type="match status" value="1"/>
</dbReference>
<evidence type="ECO:0000313" key="21">
    <source>
        <dbReference type="EMBL" id="SDI89589.1"/>
    </source>
</evidence>
<keyword evidence="12 19" id="KW-1133">Transmembrane helix</keyword>
<evidence type="ECO:0000256" key="8">
    <source>
        <dbReference type="ARBA" id="ARBA00022573"/>
    </source>
</evidence>
<keyword evidence="10 19" id="KW-0812">Transmembrane</keyword>
<keyword evidence="9 19" id="KW-0808">Transferase</keyword>
<dbReference type="GO" id="GO:0008818">
    <property type="term" value="F:cobalamin 5'-phosphate synthase activity"/>
    <property type="evidence" value="ECO:0007669"/>
    <property type="project" value="UniProtKB-UniRule"/>
</dbReference>
<evidence type="ECO:0000256" key="7">
    <source>
        <dbReference type="ARBA" id="ARBA00022475"/>
    </source>
</evidence>
<feature type="transmembrane region" description="Helical" evidence="19">
    <location>
        <begin position="177"/>
        <end position="209"/>
    </location>
</feature>
<comment type="cofactor">
    <cofactor evidence="1 19">
        <name>Mg(2+)</name>
        <dbReference type="ChEBI" id="CHEBI:18420"/>
    </cofactor>
</comment>
<keyword evidence="22" id="KW-1185">Reference proteome</keyword>
<evidence type="ECO:0000256" key="3">
    <source>
        <dbReference type="ARBA" id="ARBA00004663"/>
    </source>
</evidence>
<proteinExistence type="inferred from homology"/>
<dbReference type="EMBL" id="FNED01000009">
    <property type="protein sequence ID" value="SDI89589.1"/>
    <property type="molecule type" value="Genomic_DNA"/>
</dbReference>
<dbReference type="STRING" id="47500.AF333_04190"/>
<reference evidence="20 22" key="1">
    <citation type="submission" date="2015-07" db="EMBL/GenBank/DDBJ databases">
        <title>Fjat-14205 dsm 2895.</title>
        <authorList>
            <person name="Liu B."/>
            <person name="Wang J."/>
            <person name="Zhu Y."/>
            <person name="Liu G."/>
            <person name="Chen Q."/>
            <person name="Chen Z."/>
            <person name="Lan J."/>
            <person name="Che J."/>
            <person name="Ge C."/>
            <person name="Shi H."/>
            <person name="Pan Z."/>
            <person name="Liu X."/>
        </authorList>
    </citation>
    <scope>NUCLEOTIDE SEQUENCE [LARGE SCALE GENOMIC DNA]</scope>
    <source>
        <strain evidence="20 22">DSM 2895</strain>
    </source>
</reference>
<comment type="catalytic activity">
    <reaction evidence="18 19">
        <text>alpha-ribazole 5'-phosphate + adenosylcob(III)inamide-GDP = adenosylcob(III)alamin 5'-phosphate + GMP + H(+)</text>
        <dbReference type="Rhea" id="RHEA:23560"/>
        <dbReference type="ChEBI" id="CHEBI:15378"/>
        <dbReference type="ChEBI" id="CHEBI:57918"/>
        <dbReference type="ChEBI" id="CHEBI:58115"/>
        <dbReference type="ChEBI" id="CHEBI:60487"/>
        <dbReference type="ChEBI" id="CHEBI:60493"/>
        <dbReference type="EC" id="2.7.8.26"/>
    </reaction>
</comment>
<evidence type="ECO:0000256" key="14">
    <source>
        <dbReference type="ARBA" id="ARBA00025228"/>
    </source>
</evidence>
<dbReference type="PANTHER" id="PTHR34148">
    <property type="entry name" value="ADENOSYLCOBINAMIDE-GDP RIBAZOLETRANSFERASE"/>
    <property type="match status" value="1"/>
</dbReference>
<dbReference type="Pfam" id="PF02654">
    <property type="entry name" value="CobS"/>
    <property type="match status" value="1"/>
</dbReference>
<comment type="subcellular location">
    <subcellularLocation>
        <location evidence="2 19">Cell membrane</location>
        <topology evidence="2 19">Multi-pass membrane protein</topology>
    </subcellularLocation>
</comment>
<evidence type="ECO:0000313" key="22">
    <source>
        <dbReference type="Proteomes" id="UP000037269"/>
    </source>
</evidence>
<evidence type="ECO:0000256" key="19">
    <source>
        <dbReference type="HAMAP-Rule" id="MF_00719"/>
    </source>
</evidence>
<evidence type="ECO:0000256" key="4">
    <source>
        <dbReference type="ARBA" id="ARBA00010561"/>
    </source>
</evidence>
<sequence>MNALLHAIAFLTRIPVPKLSADPKDWQRSVAFYPAVGVLLGTLLWGVAWLTGWLLPAPLAAVLTLVFWVYSTGALHLDGWMDLADGLGSWREREKIFAIMKDSRVGAMGVTAAILLFMVKVSALYELVGSGKEIWLLLPPLFARMALVAAIWFWPYVSEKGLGTGLRGGLTVWKVSFGFIFVLCLTIVLFDWIGMLALLVVTLGSWIFLRSVSCRLGGLTGDCYGALVEWTEAVTLVALIAAGRLWM</sequence>
<dbReference type="GeneID" id="42304406"/>
<name>A0A0D1VDT6_ANEMI</name>
<organism evidence="20 22">
    <name type="scientific">Aneurinibacillus migulanus</name>
    <name type="common">Bacillus migulanus</name>
    <dbReference type="NCBI Taxonomy" id="47500"/>
    <lineage>
        <taxon>Bacteria</taxon>
        <taxon>Bacillati</taxon>
        <taxon>Bacillota</taxon>
        <taxon>Bacilli</taxon>
        <taxon>Bacillales</taxon>
        <taxon>Paenibacillaceae</taxon>
        <taxon>Aneurinibacillus group</taxon>
        <taxon>Aneurinibacillus</taxon>
    </lineage>
</organism>
<evidence type="ECO:0000256" key="6">
    <source>
        <dbReference type="ARBA" id="ARBA00015850"/>
    </source>
</evidence>
<feature type="transmembrane region" description="Helical" evidence="19">
    <location>
        <begin position="57"/>
        <end position="77"/>
    </location>
</feature>
<dbReference type="PANTHER" id="PTHR34148:SF1">
    <property type="entry name" value="ADENOSYLCOBINAMIDE-GDP RIBAZOLETRANSFERASE"/>
    <property type="match status" value="1"/>
</dbReference>
<feature type="transmembrane region" description="Helical" evidence="19">
    <location>
        <begin position="134"/>
        <end position="157"/>
    </location>
</feature>
<feature type="transmembrane region" description="Helical" evidence="19">
    <location>
        <begin position="31"/>
        <end position="50"/>
    </location>
</feature>
<evidence type="ECO:0000256" key="10">
    <source>
        <dbReference type="ARBA" id="ARBA00022692"/>
    </source>
</evidence>
<dbReference type="AlphaFoldDB" id="A0A0D1VDT6"/>
<evidence type="ECO:0000256" key="16">
    <source>
        <dbReference type="ARBA" id="ARBA00032853"/>
    </source>
</evidence>
<dbReference type="GO" id="GO:0051073">
    <property type="term" value="F:adenosylcobinamide-GDP ribazoletransferase activity"/>
    <property type="evidence" value="ECO:0007669"/>
    <property type="project" value="UniProtKB-UniRule"/>
</dbReference>
<dbReference type="EMBL" id="LGUG01000004">
    <property type="protein sequence ID" value="KON94799.1"/>
    <property type="molecule type" value="Genomic_DNA"/>
</dbReference>
<keyword evidence="7 19" id="KW-1003">Cell membrane</keyword>
<dbReference type="InterPro" id="IPR003805">
    <property type="entry name" value="CobS"/>
</dbReference>
<feature type="transmembrane region" description="Helical" evidence="19">
    <location>
        <begin position="105"/>
        <end position="127"/>
    </location>
</feature>
<gene>
    <name evidence="19" type="primary">cobS</name>
    <name evidence="20" type="ORF">AF333_04190</name>
    <name evidence="21" type="ORF">SAMN04487909_10912</name>
</gene>
<dbReference type="GO" id="GO:0009236">
    <property type="term" value="P:cobalamin biosynthetic process"/>
    <property type="evidence" value="ECO:0007669"/>
    <property type="project" value="UniProtKB-UniRule"/>
</dbReference>
<evidence type="ECO:0000256" key="11">
    <source>
        <dbReference type="ARBA" id="ARBA00022842"/>
    </source>
</evidence>
<comment type="similarity">
    <text evidence="4 19">Belongs to the CobS family.</text>
</comment>
<keyword evidence="11 19" id="KW-0460">Magnesium</keyword>
<evidence type="ECO:0000256" key="17">
    <source>
        <dbReference type="ARBA" id="ARBA00048623"/>
    </source>
</evidence>
<dbReference type="PATRIC" id="fig|47500.8.peg.5568"/>
<comment type="function">
    <text evidence="14 19">Joins adenosylcobinamide-GDP and alpha-ribazole to generate adenosylcobalamin (Ado-cobalamin). Also synthesizes adenosylcobalamin 5'-phosphate from adenosylcobinamide-GDP and alpha-ribazole 5'-phosphate.</text>
</comment>
<keyword evidence="13 19" id="KW-0472">Membrane</keyword>
<dbReference type="OrthoDB" id="9794626at2"/>
<comment type="pathway">
    <text evidence="3 19">Cofactor biosynthesis; adenosylcobalamin biosynthesis; adenosylcobalamin from cob(II)yrinate a,c-diamide: step 7/7.</text>
</comment>
<evidence type="ECO:0000256" key="15">
    <source>
        <dbReference type="ARBA" id="ARBA00032605"/>
    </source>
</evidence>
<evidence type="ECO:0000256" key="5">
    <source>
        <dbReference type="ARBA" id="ARBA00013200"/>
    </source>
</evidence>
<comment type="catalytic activity">
    <reaction evidence="17 19">
        <text>alpha-ribazole + adenosylcob(III)inamide-GDP = adenosylcob(III)alamin + GMP + H(+)</text>
        <dbReference type="Rhea" id="RHEA:16049"/>
        <dbReference type="ChEBI" id="CHEBI:10329"/>
        <dbReference type="ChEBI" id="CHEBI:15378"/>
        <dbReference type="ChEBI" id="CHEBI:18408"/>
        <dbReference type="ChEBI" id="CHEBI:58115"/>
        <dbReference type="ChEBI" id="CHEBI:60487"/>
        <dbReference type="EC" id="2.7.8.26"/>
    </reaction>
</comment>
<dbReference type="Proteomes" id="UP000037269">
    <property type="component" value="Unassembled WGS sequence"/>
</dbReference>
<evidence type="ECO:0000256" key="2">
    <source>
        <dbReference type="ARBA" id="ARBA00004651"/>
    </source>
</evidence>
<evidence type="ECO:0000256" key="18">
    <source>
        <dbReference type="ARBA" id="ARBA00049504"/>
    </source>
</evidence>
<evidence type="ECO:0000256" key="9">
    <source>
        <dbReference type="ARBA" id="ARBA00022679"/>
    </source>
</evidence>
<evidence type="ECO:0000313" key="23">
    <source>
        <dbReference type="Proteomes" id="UP000182836"/>
    </source>
</evidence>
<evidence type="ECO:0000256" key="13">
    <source>
        <dbReference type="ARBA" id="ARBA00023136"/>
    </source>
</evidence>
<dbReference type="GO" id="GO:0005886">
    <property type="term" value="C:plasma membrane"/>
    <property type="evidence" value="ECO:0007669"/>
    <property type="project" value="UniProtKB-SubCell"/>
</dbReference>
<dbReference type="Proteomes" id="UP000182836">
    <property type="component" value="Unassembled WGS sequence"/>
</dbReference>
<evidence type="ECO:0000256" key="12">
    <source>
        <dbReference type="ARBA" id="ARBA00022989"/>
    </source>
</evidence>
<evidence type="ECO:0000256" key="1">
    <source>
        <dbReference type="ARBA" id="ARBA00001946"/>
    </source>
</evidence>
<dbReference type="RefSeq" id="WP_043065121.1">
    <property type="nucleotide sequence ID" value="NZ_BJOA01000067.1"/>
</dbReference>
<keyword evidence="8 19" id="KW-0169">Cobalamin biosynthesis</keyword>
<accession>A0A0D1VDT6</accession>